<keyword evidence="2" id="KW-0496">Mitochondrion</keyword>
<organism evidence="2 3">
    <name type="scientific">Ooceraea biroi</name>
    <name type="common">Clonal raider ant</name>
    <name type="synonym">Cerapachys biroi</name>
    <dbReference type="NCBI Taxonomy" id="2015173"/>
    <lineage>
        <taxon>Eukaryota</taxon>
        <taxon>Metazoa</taxon>
        <taxon>Ecdysozoa</taxon>
        <taxon>Arthropoda</taxon>
        <taxon>Hexapoda</taxon>
        <taxon>Insecta</taxon>
        <taxon>Pterygota</taxon>
        <taxon>Neoptera</taxon>
        <taxon>Endopterygota</taxon>
        <taxon>Hymenoptera</taxon>
        <taxon>Apocrita</taxon>
        <taxon>Aculeata</taxon>
        <taxon>Formicoidea</taxon>
        <taxon>Formicidae</taxon>
        <taxon>Dorylinae</taxon>
        <taxon>Ooceraea</taxon>
    </lineage>
</organism>
<keyword evidence="1" id="KW-1133">Transmembrane helix</keyword>
<protein>
    <submittedName>
        <fullName evidence="2">Nad6</fullName>
    </submittedName>
</protein>
<comment type="caution">
    <text evidence="2">The sequence shown here is derived from an EMBL/GenBank/DDBJ whole genome shotgun (WGS) entry which is preliminary data.</text>
</comment>
<feature type="transmembrane region" description="Helical" evidence="1">
    <location>
        <begin position="39"/>
        <end position="61"/>
    </location>
</feature>
<feature type="transmembrane region" description="Helical" evidence="1">
    <location>
        <begin position="12"/>
        <end position="33"/>
    </location>
</feature>
<name>A0A3L8D2B3_OOCBI</name>
<evidence type="ECO:0000313" key="2">
    <source>
        <dbReference type="EMBL" id="RLU14642.1"/>
    </source>
</evidence>
<dbReference type="EMBL" id="QOIP01000140">
    <property type="protein sequence ID" value="RLU14642.1"/>
    <property type="molecule type" value="Genomic_DNA"/>
</dbReference>
<accession>A0A3L8D2B3</accession>
<keyword evidence="1" id="KW-0812">Transmembrane</keyword>
<evidence type="ECO:0000256" key="1">
    <source>
        <dbReference type="SAM" id="Phobius"/>
    </source>
</evidence>
<proteinExistence type="predicted"/>
<reference evidence="2 3" key="1">
    <citation type="journal article" date="2018" name="Genome Res.">
        <title>The genomic architecture and molecular evolution of ant odorant receptors.</title>
        <authorList>
            <person name="McKenzie S.K."/>
            <person name="Kronauer D.J.C."/>
        </authorList>
    </citation>
    <scope>NUCLEOTIDE SEQUENCE [LARGE SCALE GENOMIC DNA]</scope>
    <source>
        <strain evidence="2">Clonal line C1</strain>
    </source>
</reference>
<keyword evidence="1" id="KW-0472">Membrane</keyword>
<feature type="transmembrane region" description="Helical" evidence="1">
    <location>
        <begin position="139"/>
        <end position="158"/>
    </location>
</feature>
<geneLocation type="mitochondrion" evidence="2"/>
<gene>
    <name evidence="2" type="ORF">DMN91_013097</name>
</gene>
<feature type="transmembrane region" description="Helical" evidence="1">
    <location>
        <begin position="81"/>
        <end position="98"/>
    </location>
</feature>
<evidence type="ECO:0000313" key="3">
    <source>
        <dbReference type="Proteomes" id="UP000279307"/>
    </source>
</evidence>
<sequence length="169" mass="19857">MTMLSFLILLQFFHPLILILIIMSFNILMIINMTMLEPFYLLPIMFFIIMISGLLIIFMYFSSLISNEKNSIFTSNPKMKLLLFTTLFTLTLSFKTIINYQEVISPMSQELNNNLMSHSFSAYFQNKSIYLYYPPMNNLTLMSMLFLLITLFTIIKICTPKSKTMRKLT</sequence>
<dbReference type="AlphaFoldDB" id="A0A3L8D2B3"/>
<dbReference type="Proteomes" id="UP000279307">
    <property type="component" value="Mitochondrion MT"/>
</dbReference>